<name>A0A0R0CLT2_9GAMM</name>
<dbReference type="InterPro" id="IPR045455">
    <property type="entry name" value="NrS-1_pol-like_helicase"/>
</dbReference>
<dbReference type="Pfam" id="PF19263">
    <property type="entry name" value="DUF5906"/>
    <property type="match status" value="1"/>
</dbReference>
<organism evidence="4 5">
    <name type="scientific">Stenotrophomonas terrae</name>
    <dbReference type="NCBI Taxonomy" id="405446"/>
    <lineage>
        <taxon>Bacteria</taxon>
        <taxon>Pseudomonadati</taxon>
        <taxon>Pseudomonadota</taxon>
        <taxon>Gammaproteobacteria</taxon>
        <taxon>Lysobacterales</taxon>
        <taxon>Lysobacteraceae</taxon>
        <taxon>Stenotrophomonas</taxon>
    </lineage>
</organism>
<dbReference type="InterPro" id="IPR034154">
    <property type="entry name" value="TOPRIM_DnaG/twinkle"/>
</dbReference>
<dbReference type="Proteomes" id="UP000051863">
    <property type="component" value="Unassembled WGS sequence"/>
</dbReference>
<dbReference type="Gene3D" id="3.40.50.300">
    <property type="entry name" value="P-loop containing nucleotide triphosphate hydrolases"/>
    <property type="match status" value="1"/>
</dbReference>
<evidence type="ECO:0000259" key="3">
    <source>
        <dbReference type="Pfam" id="PF19263"/>
    </source>
</evidence>
<evidence type="ECO:0000259" key="2">
    <source>
        <dbReference type="Pfam" id="PF13362"/>
    </source>
</evidence>
<accession>A0A0R0CLT2</accession>
<protein>
    <submittedName>
        <fullName evidence="4">DNA primase</fullName>
    </submittedName>
</protein>
<reference evidence="4 5" key="1">
    <citation type="submission" date="2015-05" db="EMBL/GenBank/DDBJ databases">
        <title>Genome sequencing and analysis of members of genus Stenotrophomonas.</title>
        <authorList>
            <person name="Patil P.P."/>
            <person name="Midha S."/>
            <person name="Patil P.B."/>
        </authorList>
    </citation>
    <scope>NUCLEOTIDE SEQUENCE [LARGE SCALE GENOMIC DNA]</scope>
    <source>
        <strain evidence="4 5">DSM 18941</strain>
    </source>
</reference>
<evidence type="ECO:0000313" key="4">
    <source>
        <dbReference type="EMBL" id="KRG65816.1"/>
    </source>
</evidence>
<dbReference type="OrthoDB" id="110640at2"/>
<feature type="domain" description="Toprim" evidence="2">
    <location>
        <begin position="211"/>
        <end position="265"/>
    </location>
</feature>
<gene>
    <name evidence="4" type="ORF">ABB27_14725</name>
</gene>
<dbReference type="CDD" id="cd01029">
    <property type="entry name" value="TOPRIM_primases"/>
    <property type="match status" value="1"/>
</dbReference>
<dbReference type="AlphaFoldDB" id="A0A0R0CLT2"/>
<dbReference type="EMBL" id="LDJJ01000051">
    <property type="protein sequence ID" value="KRG65816.1"/>
    <property type="molecule type" value="Genomic_DNA"/>
</dbReference>
<dbReference type="PATRIC" id="fig|405446.3.peg.2692"/>
<feature type="region of interest" description="Disordered" evidence="1">
    <location>
        <begin position="802"/>
        <end position="823"/>
    </location>
</feature>
<keyword evidence="5" id="KW-1185">Reference proteome</keyword>
<dbReference type="InterPro" id="IPR027417">
    <property type="entry name" value="P-loop_NTPase"/>
</dbReference>
<comment type="caution">
    <text evidence="4">The sequence shown here is derived from an EMBL/GenBank/DDBJ whole genome shotgun (WGS) entry which is preliminary data.</text>
</comment>
<proteinExistence type="predicted"/>
<dbReference type="Pfam" id="PF13362">
    <property type="entry name" value="Toprim_3"/>
    <property type="match status" value="1"/>
</dbReference>
<dbReference type="InterPro" id="IPR006171">
    <property type="entry name" value="TOPRIM_dom"/>
</dbReference>
<dbReference type="SUPFAM" id="SSF52540">
    <property type="entry name" value="P-loop containing nucleoside triphosphate hydrolases"/>
    <property type="match status" value="1"/>
</dbReference>
<sequence>MNASNYGDVCRQLAAAGLVIPSGGLRITGKPVRVLVVDGGREKRGWYLLKEWAPSTDRLLLVGSFGIWHGNDNGAHKVAMPEDDGGRITPEQAAAMRRVWADAAKAAEKQRKEEAEAAAVRATKAWARLHLDGESPYLQRKGVLGYGLKFTQNNTAVVPLGDIAGKIHGLQFLRSAQQAEQGKRPEKEFWPAGLIKKGHFHLLGHTPHWIVLIAEGYATAASLHAATGYPVVCAFDAGNLQPVAEAIRKRYKLAKVLICADDDILGKCRNKECRARIALPLHPVNCPECGMSHGYKNAGIEAASTTAMAVGGEWMPVRFTNAYERIERYLAGKGKDSDFNDLHALEGLAAVGGQVQARLSELKWAPPALRAVSSSKPGERGGKLKPIQNLDELLRRYSLIYSGGGAVFDHDEHCLLPIADMKNACVRPELHKAWMEHADRDIVRPTEVGFDPACEDKTVTCNLWGGWPTTPVPGKCQRLIELLQYLCSEERNSRELFQWVLRWCAYPIQHPGAKMKSTVVVHGGQGAGKNMFFEAVMSLYGQYGSILDQNALVDKHNDWASRKLFLIADEVVAQAHRFEQKNLLKVLVTGTKIRINPKHIAAYDEVNHLNLVFLSNEQMPVVLEKDDRRHCIIWTPPKREPEYYRAIMDELANGGLEAFHDYLLNVDLGDFDTGTLPPRTKAKDDLVQLAQDSPVDFIEALSAWEIPPMKPMPGLTEEWFQVYQRWCANTGVKPASMKRFVSTLEKRCNITTTRKGHQQLMRISNPLSTLLFGHRAPEGQVESAWLGEQILAMRNRKNDYFNGNRTDADSWQERETEFPGSGP</sequence>
<evidence type="ECO:0000256" key="1">
    <source>
        <dbReference type="SAM" id="MobiDB-lite"/>
    </source>
</evidence>
<feature type="domain" description="NrS-1 polymerase-like helicase" evidence="3">
    <location>
        <begin position="522"/>
        <end position="629"/>
    </location>
</feature>
<evidence type="ECO:0000313" key="5">
    <source>
        <dbReference type="Proteomes" id="UP000051863"/>
    </source>
</evidence>
<feature type="compositionally biased region" description="Basic and acidic residues" evidence="1">
    <location>
        <begin position="806"/>
        <end position="817"/>
    </location>
</feature>